<organism evidence="1 2">
    <name type="scientific">Agrobacterium vitis</name>
    <name type="common">Rhizobium vitis</name>
    <dbReference type="NCBI Taxonomy" id="373"/>
    <lineage>
        <taxon>Bacteria</taxon>
        <taxon>Pseudomonadati</taxon>
        <taxon>Pseudomonadota</taxon>
        <taxon>Alphaproteobacteria</taxon>
        <taxon>Hyphomicrobiales</taxon>
        <taxon>Rhizobiaceae</taxon>
        <taxon>Rhizobium/Agrobacterium group</taxon>
        <taxon>Agrobacterium</taxon>
    </lineage>
</organism>
<name>A0AAE4WIW3_AGRVI</name>
<dbReference type="AlphaFoldDB" id="A0AAE4WIW3"/>
<protein>
    <submittedName>
        <fullName evidence="1">Uncharacterized protein</fullName>
    </submittedName>
</protein>
<sequence length="204" mass="23556">MVIIVVEGISAAGKTTWCRRHAPERLVPETFPGDRHRQPSEGQQAAQYWTNWNAKRWGDAVEIEKSEGQAVCDTDPLKLHFLWSLWQIGEASETQWQLQLASTEQAIADRKLGFADLYLVKIIDPDVARQQRDGDTTRSRDRFDLHVRLQPTLIRWYQALETALGGRVAWSLPEALPDRKERISNPFRFDVRKFREFTSTLANP</sequence>
<comment type="caution">
    <text evidence="1">The sequence shown here is derived from an EMBL/GenBank/DDBJ whole genome shotgun (WGS) entry which is preliminary data.</text>
</comment>
<gene>
    <name evidence="1" type="ORF">GOZ95_26335</name>
</gene>
<evidence type="ECO:0000313" key="1">
    <source>
        <dbReference type="EMBL" id="MUZ60950.1"/>
    </source>
</evidence>
<evidence type="ECO:0000313" key="2">
    <source>
        <dbReference type="Proteomes" id="UP000436692"/>
    </source>
</evidence>
<proteinExistence type="predicted"/>
<reference evidence="1 2" key="1">
    <citation type="submission" date="2019-12" db="EMBL/GenBank/DDBJ databases">
        <title>Whole-genome sequencing of Allorhizobium vitis.</title>
        <authorList>
            <person name="Gan H.M."/>
            <person name="Szegedi E."/>
            <person name="Burr T."/>
            <person name="Savka M.A."/>
        </authorList>
    </citation>
    <scope>NUCLEOTIDE SEQUENCE [LARGE SCALE GENOMIC DNA]</scope>
    <source>
        <strain evidence="1 2">CG989</strain>
    </source>
</reference>
<accession>A0AAE4WIW3</accession>
<dbReference type="EMBL" id="WPHM01000025">
    <property type="protein sequence ID" value="MUZ60950.1"/>
    <property type="molecule type" value="Genomic_DNA"/>
</dbReference>
<dbReference type="Proteomes" id="UP000436692">
    <property type="component" value="Unassembled WGS sequence"/>
</dbReference>